<dbReference type="AlphaFoldDB" id="G8QSA2"/>
<dbReference type="eggNOG" id="ENOG50338WR">
    <property type="taxonomic scope" value="Bacteria"/>
</dbReference>
<gene>
    <name evidence="1" type="ordered locus">SpiGrapes_2256</name>
</gene>
<reference evidence="1 2" key="1">
    <citation type="submission" date="2011-11" db="EMBL/GenBank/DDBJ databases">
        <title>Complete sequence of Spirochaeta sp. grapes.</title>
        <authorList>
            <consortium name="US DOE Joint Genome Institute"/>
            <person name="Lucas S."/>
            <person name="Han J."/>
            <person name="Lapidus A."/>
            <person name="Cheng J.-F."/>
            <person name="Goodwin L."/>
            <person name="Pitluck S."/>
            <person name="Peters L."/>
            <person name="Ovchinnikova G."/>
            <person name="Munk A.C."/>
            <person name="Detter J.C."/>
            <person name="Han C."/>
            <person name="Tapia R."/>
            <person name="Land M."/>
            <person name="Hauser L."/>
            <person name="Kyrpides N."/>
            <person name="Ivanova N."/>
            <person name="Pagani I."/>
            <person name="Ritalahtilisa K."/>
            <person name="Loeffler F."/>
            <person name="Woyke T."/>
        </authorList>
    </citation>
    <scope>NUCLEOTIDE SEQUENCE [LARGE SCALE GENOMIC DNA]</scope>
    <source>
        <strain evidence="2">ATCC BAA-1885 / DSM 22778 / Grapes</strain>
    </source>
</reference>
<proteinExistence type="predicted"/>
<keyword evidence="2" id="KW-1185">Reference proteome</keyword>
<dbReference type="OrthoDB" id="189903at2"/>
<dbReference type="RefSeq" id="WP_014270873.1">
    <property type="nucleotide sequence ID" value="NC_016633.1"/>
</dbReference>
<name>G8QSA2_SPHPG</name>
<dbReference type="STRING" id="158190.SpiGrapes_2256"/>
<evidence type="ECO:0000313" key="2">
    <source>
        <dbReference type="Proteomes" id="UP000005632"/>
    </source>
</evidence>
<sequence length="364" mass="41200">MGKLPMVYAREGSVGFNEFIGKTLKSLAKDVRNAMPADFVALVLGGGYGRGDGACVLREGKESLYNDFDLFLIVEKNMAVPPDVIAVTKKYEHMLNIEVDIGKPLTVNDIKHLPLQLMYQDLLQAHVVLLGDEKILTENAPSYLLEPIPQVDALRLLLNRGSGLLQAIREAQALTLDPAHQMPDPDFIRRNREKCTLSFGDSLLIQAGNYVPPLHERLKRVKGIKPTIGFQNLGELKGLYEEAVTFKLRPDSLPFQQNTLEDLRLIAGYWVSVLLYVESKRTGKSWASASAYADDSFIRENEQHTHKKIPRNLVKNFKRGKVSLRYPREQLYRQLAGLLDNVQVSNPKWNREAEAFLSLWKIYN</sequence>
<protein>
    <submittedName>
        <fullName evidence="1">Uncharacterized protein</fullName>
    </submittedName>
</protein>
<dbReference type="KEGG" id="sgp:SpiGrapes_2256"/>
<evidence type="ECO:0000313" key="1">
    <source>
        <dbReference type="EMBL" id="AEV30032.1"/>
    </source>
</evidence>
<organism evidence="1 2">
    <name type="scientific">Sphaerochaeta pleomorpha (strain ATCC BAA-1885 / DSM 22778 / Grapes)</name>
    <dbReference type="NCBI Taxonomy" id="158190"/>
    <lineage>
        <taxon>Bacteria</taxon>
        <taxon>Pseudomonadati</taxon>
        <taxon>Spirochaetota</taxon>
        <taxon>Spirochaetia</taxon>
        <taxon>Spirochaetales</taxon>
        <taxon>Sphaerochaetaceae</taxon>
        <taxon>Sphaerochaeta</taxon>
    </lineage>
</organism>
<dbReference type="Proteomes" id="UP000005632">
    <property type="component" value="Chromosome"/>
</dbReference>
<dbReference type="EMBL" id="CP003155">
    <property type="protein sequence ID" value="AEV30032.1"/>
    <property type="molecule type" value="Genomic_DNA"/>
</dbReference>
<accession>G8QSA2</accession>
<dbReference type="HOGENOM" id="CLU_760550_0_0_12"/>